<reference evidence="2" key="2">
    <citation type="submission" date="2020-09" db="EMBL/GenBank/DDBJ databases">
        <authorList>
            <person name="Sun Q."/>
            <person name="Zhou Y."/>
        </authorList>
    </citation>
    <scope>NUCLEOTIDE SEQUENCE</scope>
    <source>
        <strain evidence="2">CGMCC 1.15762</strain>
    </source>
</reference>
<keyword evidence="1" id="KW-0812">Transmembrane</keyword>
<protein>
    <submittedName>
        <fullName evidence="2">Uncharacterized protein</fullName>
    </submittedName>
</protein>
<dbReference type="EMBL" id="BMJV01000006">
    <property type="protein sequence ID" value="GGG78091.1"/>
    <property type="molecule type" value="Genomic_DNA"/>
</dbReference>
<sequence length="118" mass="12645">MEAAGAASQKLRVLVIRIEAIVLMLVIAISMKKAARMGGRNALDRMVLASVAGSVEQCDVTVVQSAFGIFAYKDRSLGLKDDIAAVFEAVLPLAGWQDALHRDFVHRTFALGRGICAT</sequence>
<evidence type="ECO:0000313" key="3">
    <source>
        <dbReference type="Proteomes" id="UP000617145"/>
    </source>
</evidence>
<name>A0A8J2ZLN4_9RHOB</name>
<keyword evidence="1" id="KW-1133">Transmembrane helix</keyword>
<organism evidence="2 3">
    <name type="scientific">Salipiger pallidus</name>
    <dbReference type="NCBI Taxonomy" id="1775170"/>
    <lineage>
        <taxon>Bacteria</taxon>
        <taxon>Pseudomonadati</taxon>
        <taxon>Pseudomonadota</taxon>
        <taxon>Alphaproteobacteria</taxon>
        <taxon>Rhodobacterales</taxon>
        <taxon>Roseobacteraceae</taxon>
        <taxon>Salipiger</taxon>
    </lineage>
</organism>
<accession>A0A8J2ZLN4</accession>
<keyword evidence="3" id="KW-1185">Reference proteome</keyword>
<evidence type="ECO:0000256" key="1">
    <source>
        <dbReference type="SAM" id="Phobius"/>
    </source>
</evidence>
<evidence type="ECO:0000313" key="2">
    <source>
        <dbReference type="EMBL" id="GGG78091.1"/>
    </source>
</evidence>
<proteinExistence type="predicted"/>
<gene>
    <name evidence="2" type="ORF">GCM10011415_28790</name>
</gene>
<comment type="caution">
    <text evidence="2">The sequence shown here is derived from an EMBL/GenBank/DDBJ whole genome shotgun (WGS) entry which is preliminary data.</text>
</comment>
<dbReference type="AlphaFoldDB" id="A0A8J2ZLN4"/>
<feature type="transmembrane region" description="Helical" evidence="1">
    <location>
        <begin position="12"/>
        <end position="31"/>
    </location>
</feature>
<keyword evidence="1" id="KW-0472">Membrane</keyword>
<dbReference type="Proteomes" id="UP000617145">
    <property type="component" value="Unassembled WGS sequence"/>
</dbReference>
<reference evidence="2" key="1">
    <citation type="journal article" date="2014" name="Int. J. Syst. Evol. Microbiol.">
        <title>Complete genome sequence of Corynebacterium casei LMG S-19264T (=DSM 44701T), isolated from a smear-ripened cheese.</title>
        <authorList>
            <consortium name="US DOE Joint Genome Institute (JGI-PGF)"/>
            <person name="Walter F."/>
            <person name="Albersmeier A."/>
            <person name="Kalinowski J."/>
            <person name="Ruckert C."/>
        </authorList>
    </citation>
    <scope>NUCLEOTIDE SEQUENCE</scope>
    <source>
        <strain evidence="2">CGMCC 1.15762</strain>
    </source>
</reference>